<proteinExistence type="predicted"/>
<dbReference type="InterPro" id="IPR036890">
    <property type="entry name" value="HATPase_C_sf"/>
</dbReference>
<evidence type="ECO:0000259" key="12">
    <source>
        <dbReference type="Pfam" id="PF02518"/>
    </source>
</evidence>
<dbReference type="InterPro" id="IPR050482">
    <property type="entry name" value="Sensor_HK_TwoCompSys"/>
</dbReference>
<evidence type="ECO:0000256" key="8">
    <source>
        <dbReference type="ARBA" id="ARBA00023012"/>
    </source>
</evidence>
<evidence type="ECO:0000256" key="4">
    <source>
        <dbReference type="ARBA" id="ARBA00022679"/>
    </source>
</evidence>
<dbReference type="InterPro" id="IPR055558">
    <property type="entry name" value="DUF7134"/>
</dbReference>
<evidence type="ECO:0000256" key="10">
    <source>
        <dbReference type="SAM" id="MobiDB-lite"/>
    </source>
</evidence>
<evidence type="ECO:0000256" key="11">
    <source>
        <dbReference type="SAM" id="Phobius"/>
    </source>
</evidence>
<keyword evidence="11" id="KW-0812">Transmembrane</keyword>
<accession>A0ABY4Q0S2</accession>
<feature type="domain" description="Histidine kinase/HSP90-like ATPase" evidence="12">
    <location>
        <begin position="307"/>
        <end position="400"/>
    </location>
</feature>
<feature type="domain" description="DUF7134" evidence="14">
    <location>
        <begin position="10"/>
        <end position="167"/>
    </location>
</feature>
<evidence type="ECO:0000256" key="1">
    <source>
        <dbReference type="ARBA" id="ARBA00000085"/>
    </source>
</evidence>
<keyword evidence="9" id="KW-0175">Coiled coil</keyword>
<dbReference type="EC" id="2.7.13.3" evidence="2"/>
<evidence type="ECO:0000256" key="7">
    <source>
        <dbReference type="ARBA" id="ARBA00022840"/>
    </source>
</evidence>
<feature type="compositionally biased region" description="Basic and acidic residues" evidence="10">
    <location>
        <begin position="350"/>
        <end position="359"/>
    </location>
</feature>
<feature type="transmembrane region" description="Helical" evidence="11">
    <location>
        <begin position="121"/>
        <end position="143"/>
    </location>
</feature>
<keyword evidence="4" id="KW-0808">Transferase</keyword>
<sequence length="413" mass="43495">MTTLVRGRCWAKAHPLAVDAALAAAVLVCMVGGSFVEPYGHGGGPSWGTRTPGTLSLVLMLLGAVALVFRRRAPWIVLAATCTVSVIDLITGEFRGTVVMSAVIALYTVAATTNRPTTWRVGVVTITGLTGVAMLTGPLPWYAQENIGIFAWTGMAAAAGDAVRSRRAFVDAIRERAERAERTREEEARRRVAEERLRIARDLHDVVAHHIALVNVQAGVAAHVMDKRPDQAKEALSHVRDASRSALNELRATVGLLRQTGDPEAPTEPAPGLARLEDLVDTFRHAGLPVEVAVSDDATELPAGVDLAAYRIIQEALTNVQKHAGTGAKAEVSVIRVGPNAELTILDDGGGEKREHSGESDGGGHGLIGMRERVSALGGRCTAGPRYGGGFRVHAILPVTATPVTPAEGGTTA</sequence>
<keyword evidence="3" id="KW-0597">Phosphoprotein</keyword>
<dbReference type="Gene3D" id="1.20.5.1930">
    <property type="match status" value="1"/>
</dbReference>
<dbReference type="Pfam" id="PF23539">
    <property type="entry name" value="DUF7134"/>
    <property type="match status" value="1"/>
</dbReference>
<keyword evidence="5" id="KW-0547">Nucleotide-binding</keyword>
<evidence type="ECO:0000256" key="2">
    <source>
        <dbReference type="ARBA" id="ARBA00012438"/>
    </source>
</evidence>
<dbReference type="PANTHER" id="PTHR24421:SF10">
    <property type="entry name" value="NITRATE_NITRITE SENSOR PROTEIN NARQ"/>
    <property type="match status" value="1"/>
</dbReference>
<keyword evidence="11" id="KW-0472">Membrane</keyword>
<evidence type="ECO:0000256" key="6">
    <source>
        <dbReference type="ARBA" id="ARBA00022777"/>
    </source>
</evidence>
<name>A0ABY4Q0S2_9ACTN</name>
<evidence type="ECO:0000313" key="15">
    <source>
        <dbReference type="EMBL" id="UQT58990.1"/>
    </source>
</evidence>
<dbReference type="InterPro" id="IPR011712">
    <property type="entry name" value="Sig_transdc_His_kin_sub3_dim/P"/>
</dbReference>
<dbReference type="Pfam" id="PF02518">
    <property type="entry name" value="HATPase_c"/>
    <property type="match status" value="1"/>
</dbReference>
<comment type="catalytic activity">
    <reaction evidence="1">
        <text>ATP + protein L-histidine = ADP + protein N-phospho-L-histidine.</text>
        <dbReference type="EC" id="2.7.13.3"/>
    </reaction>
</comment>
<feature type="coiled-coil region" evidence="9">
    <location>
        <begin position="170"/>
        <end position="197"/>
    </location>
</feature>
<dbReference type="GO" id="GO:0016301">
    <property type="term" value="F:kinase activity"/>
    <property type="evidence" value="ECO:0007669"/>
    <property type="project" value="UniProtKB-KW"/>
</dbReference>
<protein>
    <recommendedName>
        <fullName evidence="2">histidine kinase</fullName>
        <ecNumber evidence="2">2.7.13.3</ecNumber>
    </recommendedName>
</protein>
<keyword evidence="11" id="KW-1133">Transmembrane helix</keyword>
<feature type="transmembrane region" description="Helical" evidence="11">
    <location>
        <begin position="47"/>
        <end position="68"/>
    </location>
</feature>
<dbReference type="Proteomes" id="UP000829992">
    <property type="component" value="Chromosome"/>
</dbReference>
<evidence type="ECO:0000259" key="13">
    <source>
        <dbReference type="Pfam" id="PF07730"/>
    </source>
</evidence>
<evidence type="ECO:0000256" key="9">
    <source>
        <dbReference type="SAM" id="Coils"/>
    </source>
</evidence>
<dbReference type="SUPFAM" id="SSF55874">
    <property type="entry name" value="ATPase domain of HSP90 chaperone/DNA topoisomerase II/histidine kinase"/>
    <property type="match status" value="1"/>
</dbReference>
<evidence type="ECO:0000259" key="14">
    <source>
        <dbReference type="Pfam" id="PF23539"/>
    </source>
</evidence>
<keyword evidence="6 15" id="KW-0418">Kinase</keyword>
<keyword evidence="16" id="KW-1185">Reference proteome</keyword>
<reference evidence="15 16" key="1">
    <citation type="submission" date="2022-05" db="EMBL/GenBank/DDBJ databases">
        <authorList>
            <person name="Zhou X."/>
            <person name="Li K."/>
            <person name="Man Y."/>
        </authorList>
    </citation>
    <scope>NUCLEOTIDE SEQUENCE [LARGE SCALE GENOMIC DNA]</scope>
    <source>
        <strain evidence="15 16">MS405</strain>
    </source>
</reference>
<dbReference type="CDD" id="cd16917">
    <property type="entry name" value="HATPase_UhpB-NarQ-NarX-like"/>
    <property type="match status" value="1"/>
</dbReference>
<feature type="region of interest" description="Disordered" evidence="10">
    <location>
        <begin position="347"/>
        <end position="368"/>
    </location>
</feature>
<keyword evidence="7" id="KW-0067">ATP-binding</keyword>
<evidence type="ECO:0000313" key="16">
    <source>
        <dbReference type="Proteomes" id="UP000829992"/>
    </source>
</evidence>
<keyword evidence="8" id="KW-0902">Two-component regulatory system</keyword>
<feature type="transmembrane region" description="Helical" evidence="11">
    <location>
        <begin position="16"/>
        <end position="35"/>
    </location>
</feature>
<feature type="domain" description="Signal transduction histidine kinase subgroup 3 dimerisation and phosphoacceptor" evidence="13">
    <location>
        <begin position="195"/>
        <end position="260"/>
    </location>
</feature>
<dbReference type="PANTHER" id="PTHR24421">
    <property type="entry name" value="NITRATE/NITRITE SENSOR PROTEIN NARX-RELATED"/>
    <property type="match status" value="1"/>
</dbReference>
<gene>
    <name evidence="15" type="ORF">M4V62_30245</name>
</gene>
<dbReference type="EMBL" id="CP097289">
    <property type="protein sequence ID" value="UQT58990.1"/>
    <property type="molecule type" value="Genomic_DNA"/>
</dbReference>
<evidence type="ECO:0000256" key="5">
    <source>
        <dbReference type="ARBA" id="ARBA00022741"/>
    </source>
</evidence>
<evidence type="ECO:0000256" key="3">
    <source>
        <dbReference type="ARBA" id="ARBA00022553"/>
    </source>
</evidence>
<dbReference type="Pfam" id="PF07730">
    <property type="entry name" value="HisKA_3"/>
    <property type="match status" value="1"/>
</dbReference>
<dbReference type="RefSeq" id="WP_249590351.1">
    <property type="nucleotide sequence ID" value="NZ_BAAAQL010000023.1"/>
</dbReference>
<dbReference type="Gene3D" id="3.30.565.10">
    <property type="entry name" value="Histidine kinase-like ATPase, C-terminal domain"/>
    <property type="match status" value="1"/>
</dbReference>
<dbReference type="InterPro" id="IPR003594">
    <property type="entry name" value="HATPase_dom"/>
</dbReference>
<organism evidence="15 16">
    <name type="scientific">Streptomyces durmitorensis</name>
    <dbReference type="NCBI Taxonomy" id="319947"/>
    <lineage>
        <taxon>Bacteria</taxon>
        <taxon>Bacillati</taxon>
        <taxon>Actinomycetota</taxon>
        <taxon>Actinomycetes</taxon>
        <taxon>Kitasatosporales</taxon>
        <taxon>Streptomycetaceae</taxon>
        <taxon>Streptomyces</taxon>
    </lineage>
</organism>